<comment type="caution">
    <text evidence="1">The sequence shown here is derived from an EMBL/GenBank/DDBJ whole genome shotgun (WGS) entry which is preliminary data.</text>
</comment>
<protein>
    <submittedName>
        <fullName evidence="1">Uncharacterized protein</fullName>
    </submittedName>
</protein>
<evidence type="ECO:0000313" key="2">
    <source>
        <dbReference type="Proteomes" id="UP000799755"/>
    </source>
</evidence>
<name>A0ACB6QXX1_9PLEO</name>
<accession>A0ACB6QXX1</accession>
<keyword evidence="2" id="KW-1185">Reference proteome</keyword>
<dbReference type="EMBL" id="MU003506">
    <property type="protein sequence ID" value="KAF2470932.1"/>
    <property type="molecule type" value="Genomic_DNA"/>
</dbReference>
<proteinExistence type="predicted"/>
<dbReference type="Proteomes" id="UP000799755">
    <property type="component" value="Unassembled WGS sequence"/>
</dbReference>
<gene>
    <name evidence="1" type="ORF">BDR25DRAFT_354869</name>
</gene>
<evidence type="ECO:0000313" key="1">
    <source>
        <dbReference type="EMBL" id="KAF2470932.1"/>
    </source>
</evidence>
<organism evidence="1 2">
    <name type="scientific">Lindgomyces ingoldianus</name>
    <dbReference type="NCBI Taxonomy" id="673940"/>
    <lineage>
        <taxon>Eukaryota</taxon>
        <taxon>Fungi</taxon>
        <taxon>Dikarya</taxon>
        <taxon>Ascomycota</taxon>
        <taxon>Pezizomycotina</taxon>
        <taxon>Dothideomycetes</taxon>
        <taxon>Pleosporomycetidae</taxon>
        <taxon>Pleosporales</taxon>
        <taxon>Lindgomycetaceae</taxon>
        <taxon>Lindgomyces</taxon>
    </lineage>
</organism>
<reference evidence="1" key="1">
    <citation type="journal article" date="2020" name="Stud. Mycol.">
        <title>101 Dothideomycetes genomes: a test case for predicting lifestyles and emergence of pathogens.</title>
        <authorList>
            <person name="Haridas S."/>
            <person name="Albert R."/>
            <person name="Binder M."/>
            <person name="Bloem J."/>
            <person name="Labutti K."/>
            <person name="Salamov A."/>
            <person name="Andreopoulos B."/>
            <person name="Baker S."/>
            <person name="Barry K."/>
            <person name="Bills G."/>
            <person name="Bluhm B."/>
            <person name="Cannon C."/>
            <person name="Castanera R."/>
            <person name="Culley D."/>
            <person name="Daum C."/>
            <person name="Ezra D."/>
            <person name="Gonzalez J."/>
            <person name="Henrissat B."/>
            <person name="Kuo A."/>
            <person name="Liang C."/>
            <person name="Lipzen A."/>
            <person name="Lutzoni F."/>
            <person name="Magnuson J."/>
            <person name="Mondo S."/>
            <person name="Nolan M."/>
            <person name="Ohm R."/>
            <person name="Pangilinan J."/>
            <person name="Park H.-J."/>
            <person name="Ramirez L."/>
            <person name="Alfaro M."/>
            <person name="Sun H."/>
            <person name="Tritt A."/>
            <person name="Yoshinaga Y."/>
            <person name="Zwiers L.-H."/>
            <person name="Turgeon B."/>
            <person name="Goodwin S."/>
            <person name="Spatafora J."/>
            <person name="Crous P."/>
            <person name="Grigoriev I."/>
        </authorList>
    </citation>
    <scope>NUCLEOTIDE SEQUENCE</scope>
    <source>
        <strain evidence="1">ATCC 200398</strain>
    </source>
</reference>
<sequence length="987" mass="109438">MNNATPRKLRGSLGDSWGDAEYESDGGASIHSASDFGSETDSECENAEHEEAVCEDKDVATPLPSRVTRASSRTPQGTPAKTPVNRAISRHSQSTRSNLKSQARTTPASESLEPSFIMPSMSEYGDNRFNGSPLRQSQMRVRHPSRRFSGNQNGSVNSTPNRGSRNPSAQVPHSPPPQNHNYQDPWLYLSFIRDHVVLPVLQYIVSVFAMAFEMGKPLVAMGFVVLCLFIILSQTSGIVSATVHATLSSLCKIPGSSFVLPFCASPKHMDRNPAFDDLMNIQSTFEDVLEASINSFSLPQAMKRSEASIRDLKTQVKHSKLPSRAELEVEFQFFVDTAREASRDLTKYNSKIGYTMDKVISTNRWTMTILSGLMEKEASSGSFSRLLTNINPLGVFMAPPATIEQLVFDQYVNHVSTIKDDIGTLILTAEGLLYLLQNLEDRLDLIADLAVRDGMEISKDKEQLLSQLWSKLGGNAPQKRYFNEQLAVLREVTKYRKVAWMHVSATLLKLQEIQAGLENLREGVAAPELVGMTKETPMSYYLEVIGNSLNRLRDVRVTKLCLRLGAKMGICQLSTLSQPGVSSLGLVPGSFDFGKGLDMLGVIFLGYFGGFPGEGLDYVTITTQETIFRLRKRQGVFGLSSVMPTMLDGMVLLNKAFPPLQLDLGSKMSGCKATSSFLVRQCTRLPMVPKKVADRLSRINVNCLVPIQVFAESHGKASLNLLRNSGIGLKFISPPRRVFFLRDRLQRSGRAKCWKSRERGFSSNNAFYTCKAQIADPVYASTMFPTSYTGLASGLPHCSQVVVACKNLGLVVAEFVTYFGGLEEVAKATSKQSDFVDCSYNFYPALSTRIYNISEFEPFKKRANFVGSCCIEIVRVFLPHEQIRIRLLGIQMHVVADLLMAGPILHRMLVESLVHGWVDKKIQDLAGESTSHDVGLHFDMISSEPPQAPKTRPYTFAQSTSLILVERSKHPLILVDRDGLRALQLVW</sequence>